<protein>
    <submittedName>
        <fullName evidence="2">Uncharacterized protein</fullName>
    </submittedName>
</protein>
<gene>
    <name evidence="2" type="ORF">g.45841</name>
</gene>
<dbReference type="EMBL" id="GEDC01020105">
    <property type="protein sequence ID" value="JAS17193.1"/>
    <property type="molecule type" value="Transcribed_RNA"/>
</dbReference>
<dbReference type="AlphaFoldDB" id="A0A1B6CVD7"/>
<evidence type="ECO:0000313" key="2">
    <source>
        <dbReference type="EMBL" id="JAS17193.1"/>
    </source>
</evidence>
<name>A0A1B6CVD7_9HEMI</name>
<evidence type="ECO:0000256" key="1">
    <source>
        <dbReference type="SAM" id="MobiDB-lite"/>
    </source>
</evidence>
<accession>A0A1B6CVD7</accession>
<proteinExistence type="predicted"/>
<feature type="compositionally biased region" description="Basic and acidic residues" evidence="1">
    <location>
        <begin position="88"/>
        <end position="104"/>
    </location>
</feature>
<organism evidence="2">
    <name type="scientific">Clastoptera arizonana</name>
    <name type="common">Arizona spittle bug</name>
    <dbReference type="NCBI Taxonomy" id="38151"/>
    <lineage>
        <taxon>Eukaryota</taxon>
        <taxon>Metazoa</taxon>
        <taxon>Ecdysozoa</taxon>
        <taxon>Arthropoda</taxon>
        <taxon>Hexapoda</taxon>
        <taxon>Insecta</taxon>
        <taxon>Pterygota</taxon>
        <taxon>Neoptera</taxon>
        <taxon>Paraneoptera</taxon>
        <taxon>Hemiptera</taxon>
        <taxon>Auchenorrhyncha</taxon>
        <taxon>Cercopoidea</taxon>
        <taxon>Clastopteridae</taxon>
        <taxon>Clastoptera</taxon>
    </lineage>
</organism>
<feature type="region of interest" description="Disordered" evidence="1">
    <location>
        <begin position="80"/>
        <end position="116"/>
    </location>
</feature>
<sequence>MSKSKKNIKWEPTLMNKHPDTIISSDYPRWKHFIPSYELQEKRPDMANLLGMEYARIWKKERDLLMPEIEKKEKKPFPKVVLAKNPNKKKEGTDKPLFKMKKFENVPSKTDSKRKK</sequence>
<reference evidence="2" key="1">
    <citation type="submission" date="2015-12" db="EMBL/GenBank/DDBJ databases">
        <title>De novo transcriptome assembly of four potential Pierce s Disease insect vectors from Arizona vineyards.</title>
        <authorList>
            <person name="Tassone E.E."/>
        </authorList>
    </citation>
    <scope>NUCLEOTIDE SEQUENCE</scope>
</reference>